<keyword evidence="4 8" id="KW-0067">ATP-binding</keyword>
<keyword evidence="5" id="KW-1278">Translocase</keyword>
<accession>A0A5C5R9H5</accession>
<evidence type="ECO:0000256" key="6">
    <source>
        <dbReference type="ARBA" id="ARBA00023136"/>
    </source>
</evidence>
<dbReference type="RefSeq" id="WP_146562298.1">
    <property type="nucleotide sequence ID" value="NZ_VIGW01000007.1"/>
</dbReference>
<dbReference type="PROSITE" id="PS00211">
    <property type="entry name" value="ABC_TRANSPORTER_1"/>
    <property type="match status" value="1"/>
</dbReference>
<evidence type="ECO:0000313" key="8">
    <source>
        <dbReference type="EMBL" id="TWS18735.1"/>
    </source>
</evidence>
<comment type="caution">
    <text evidence="8">The sequence shown here is derived from an EMBL/GenBank/DDBJ whole genome shotgun (WGS) entry which is preliminary data.</text>
</comment>
<sequence length="250" mass="26737">MTTAEKARAEVRTSEDAAPAAEVVDVTVAYGDNVVLRGTHLRVGAGEVVAIIGRSGCGKSTLLRLFAGLTEPSSGTVRTAGAPAVAFQEPRLFPWRTVRENVAFGLTRARLRKSRVLASADETLAEVGLADKRDAWPAQLSGGQAQRVSLARALVAEPELLLLDEPFGALDALTRASMHDLLITLWQRHGFGVVVVTHDVDEALALADRVVVLADGTITTEIVVENPRQRARDGALIEHRTRLLAALGEQ</sequence>
<dbReference type="OrthoDB" id="8773773at2"/>
<dbReference type="EMBL" id="VIGW01000007">
    <property type="protein sequence ID" value="TWS18735.1"/>
    <property type="molecule type" value="Genomic_DNA"/>
</dbReference>
<dbReference type="PANTHER" id="PTHR42788">
    <property type="entry name" value="TAURINE IMPORT ATP-BINDING PROTEIN-RELATED"/>
    <property type="match status" value="1"/>
</dbReference>
<keyword evidence="1" id="KW-0813">Transport</keyword>
<dbReference type="PROSITE" id="PS50893">
    <property type="entry name" value="ABC_TRANSPORTER_2"/>
    <property type="match status" value="1"/>
</dbReference>
<dbReference type="GO" id="GO:0005524">
    <property type="term" value="F:ATP binding"/>
    <property type="evidence" value="ECO:0007669"/>
    <property type="project" value="UniProtKB-KW"/>
</dbReference>
<keyword evidence="6" id="KW-0472">Membrane</keyword>
<dbReference type="PANTHER" id="PTHR42788:SF17">
    <property type="entry name" value="ALIPHATIC SULFONATES IMPORT ATP-BINDING PROTEIN SSUB"/>
    <property type="match status" value="1"/>
</dbReference>
<dbReference type="Proteomes" id="UP000317291">
    <property type="component" value="Unassembled WGS sequence"/>
</dbReference>
<reference evidence="8 9" key="1">
    <citation type="submission" date="2019-06" db="EMBL/GenBank/DDBJ databases">
        <title>Tsukamurella conjunctivitidis sp. nov., Tsukamurella assacharolytica sp. nov. and Tsukamurella sputae sp. nov. isolated from patients with conjunctivitis, bacteraemia (lymphoma) and respiratory infection (sputum) in Hong Kong.</title>
        <authorList>
            <person name="Teng J.L.L."/>
            <person name="Lee H.H."/>
            <person name="Fong J.Y.H."/>
            <person name="Fok K.M.N."/>
            <person name="Lau S.K.P."/>
            <person name="Woo P.C.Y."/>
        </authorList>
    </citation>
    <scope>NUCLEOTIDE SEQUENCE [LARGE SCALE GENOMIC DNA]</scope>
    <source>
        <strain evidence="8 9">HKU71</strain>
    </source>
</reference>
<feature type="domain" description="ABC transporter" evidence="7">
    <location>
        <begin position="21"/>
        <end position="240"/>
    </location>
</feature>
<evidence type="ECO:0000256" key="2">
    <source>
        <dbReference type="ARBA" id="ARBA00022475"/>
    </source>
</evidence>
<dbReference type="CDD" id="cd03293">
    <property type="entry name" value="ABC_NrtD_SsuB_transporters"/>
    <property type="match status" value="1"/>
</dbReference>
<evidence type="ECO:0000256" key="1">
    <source>
        <dbReference type="ARBA" id="ARBA00022448"/>
    </source>
</evidence>
<evidence type="ECO:0000313" key="9">
    <source>
        <dbReference type="Proteomes" id="UP000317291"/>
    </source>
</evidence>
<keyword evidence="3" id="KW-0547">Nucleotide-binding</keyword>
<dbReference type="InterPro" id="IPR027417">
    <property type="entry name" value="P-loop_NTPase"/>
</dbReference>
<dbReference type="InterPro" id="IPR050166">
    <property type="entry name" value="ABC_transporter_ATP-bind"/>
</dbReference>
<dbReference type="InterPro" id="IPR003439">
    <property type="entry name" value="ABC_transporter-like_ATP-bd"/>
</dbReference>
<organism evidence="8 9">
    <name type="scientific">Tsukamurella asaccharolytica</name>
    <dbReference type="NCBI Taxonomy" id="2592067"/>
    <lineage>
        <taxon>Bacteria</taxon>
        <taxon>Bacillati</taxon>
        <taxon>Actinomycetota</taxon>
        <taxon>Actinomycetes</taxon>
        <taxon>Mycobacteriales</taxon>
        <taxon>Tsukamurellaceae</taxon>
        <taxon>Tsukamurella</taxon>
    </lineage>
</organism>
<dbReference type="Gene3D" id="3.40.50.300">
    <property type="entry name" value="P-loop containing nucleotide triphosphate hydrolases"/>
    <property type="match status" value="1"/>
</dbReference>
<evidence type="ECO:0000256" key="4">
    <source>
        <dbReference type="ARBA" id="ARBA00022840"/>
    </source>
</evidence>
<evidence type="ECO:0000256" key="3">
    <source>
        <dbReference type="ARBA" id="ARBA00022741"/>
    </source>
</evidence>
<keyword evidence="2" id="KW-1003">Cell membrane</keyword>
<dbReference type="InterPro" id="IPR017871">
    <property type="entry name" value="ABC_transporter-like_CS"/>
</dbReference>
<gene>
    <name evidence="8" type="ORF">FK529_14255</name>
</gene>
<protein>
    <submittedName>
        <fullName evidence="8">ABC transporter ATP-binding protein</fullName>
    </submittedName>
</protein>
<dbReference type="GO" id="GO:0016887">
    <property type="term" value="F:ATP hydrolysis activity"/>
    <property type="evidence" value="ECO:0007669"/>
    <property type="project" value="InterPro"/>
</dbReference>
<dbReference type="SUPFAM" id="SSF52540">
    <property type="entry name" value="P-loop containing nucleoside triphosphate hydrolases"/>
    <property type="match status" value="1"/>
</dbReference>
<dbReference type="AlphaFoldDB" id="A0A5C5R9H5"/>
<dbReference type="Pfam" id="PF00005">
    <property type="entry name" value="ABC_tran"/>
    <property type="match status" value="1"/>
</dbReference>
<keyword evidence="9" id="KW-1185">Reference proteome</keyword>
<evidence type="ECO:0000256" key="5">
    <source>
        <dbReference type="ARBA" id="ARBA00022967"/>
    </source>
</evidence>
<dbReference type="SMART" id="SM00382">
    <property type="entry name" value="AAA"/>
    <property type="match status" value="1"/>
</dbReference>
<dbReference type="InterPro" id="IPR003593">
    <property type="entry name" value="AAA+_ATPase"/>
</dbReference>
<name>A0A5C5R9H5_9ACTN</name>
<evidence type="ECO:0000259" key="7">
    <source>
        <dbReference type="PROSITE" id="PS50893"/>
    </source>
</evidence>
<proteinExistence type="predicted"/>